<accession>A0A6J5W273</accession>
<proteinExistence type="predicted"/>
<protein>
    <submittedName>
        <fullName evidence="1">Uncharacterized protein</fullName>
    </submittedName>
</protein>
<dbReference type="Proteomes" id="UP000507245">
    <property type="component" value="Unassembled WGS sequence"/>
</dbReference>
<gene>
    <name evidence="1" type="ORF">ORAREDHAP_LOCUS7144</name>
</gene>
<organism evidence="1 2">
    <name type="scientific">Prunus armeniaca</name>
    <name type="common">Apricot</name>
    <name type="synonym">Armeniaca vulgaris</name>
    <dbReference type="NCBI Taxonomy" id="36596"/>
    <lineage>
        <taxon>Eukaryota</taxon>
        <taxon>Viridiplantae</taxon>
        <taxon>Streptophyta</taxon>
        <taxon>Embryophyta</taxon>
        <taxon>Tracheophyta</taxon>
        <taxon>Spermatophyta</taxon>
        <taxon>Magnoliopsida</taxon>
        <taxon>eudicotyledons</taxon>
        <taxon>Gunneridae</taxon>
        <taxon>Pentapetalae</taxon>
        <taxon>rosids</taxon>
        <taxon>fabids</taxon>
        <taxon>Rosales</taxon>
        <taxon>Rosaceae</taxon>
        <taxon>Amygdaloideae</taxon>
        <taxon>Amygdaleae</taxon>
        <taxon>Prunus</taxon>
    </lineage>
</organism>
<dbReference type="AlphaFoldDB" id="A0A6J5W273"/>
<evidence type="ECO:0000313" key="2">
    <source>
        <dbReference type="Proteomes" id="UP000507245"/>
    </source>
</evidence>
<reference evidence="2" key="1">
    <citation type="journal article" date="2020" name="Genome Biol.">
        <title>Gamete binning: chromosome-level and haplotype-resolved genome assembly enabled by high-throughput single-cell sequencing of gamete genomes.</title>
        <authorList>
            <person name="Campoy J.A."/>
            <person name="Sun H."/>
            <person name="Goel M."/>
            <person name="Jiao W.-B."/>
            <person name="Folz-Donahue K."/>
            <person name="Wang N."/>
            <person name="Rubio M."/>
            <person name="Liu C."/>
            <person name="Kukat C."/>
            <person name="Ruiz D."/>
            <person name="Huettel B."/>
            <person name="Schneeberger K."/>
        </authorList>
    </citation>
    <scope>NUCLEOTIDE SEQUENCE [LARGE SCALE GENOMIC DNA]</scope>
    <source>
        <strain evidence="2">cv. Rojo Pasion</strain>
    </source>
</reference>
<evidence type="ECO:0000313" key="1">
    <source>
        <dbReference type="EMBL" id="CAB4295700.1"/>
    </source>
</evidence>
<dbReference type="EMBL" id="CAEKKB010000001">
    <property type="protein sequence ID" value="CAB4295700.1"/>
    <property type="molecule type" value="Genomic_DNA"/>
</dbReference>
<sequence length="75" mass="8335">MKVLQAGFNLGWLAELPYCPTYDASCRVNNPVSSYLHMTLKCSGSIMYGSYVSFDLFWNIPLGTTFISLTGSLEL</sequence>
<keyword evidence="2" id="KW-1185">Reference proteome</keyword>
<name>A0A6J5W273_PRUAR</name>